<dbReference type="AlphaFoldDB" id="A0A9X1TE44"/>
<protein>
    <submittedName>
        <fullName evidence="1">Uncharacterized protein</fullName>
    </submittedName>
</protein>
<accession>A0A9X1TE44</accession>
<evidence type="ECO:0000313" key="2">
    <source>
        <dbReference type="Proteomes" id="UP001139000"/>
    </source>
</evidence>
<dbReference type="Proteomes" id="UP001139000">
    <property type="component" value="Unassembled WGS sequence"/>
</dbReference>
<dbReference type="Gene3D" id="1.10.390.30">
    <property type="entry name" value="Peptidase M60, enhancin-like domain 3"/>
    <property type="match status" value="1"/>
</dbReference>
<name>A0A9X1TE44_9BACT</name>
<comment type="caution">
    <text evidence="1">The sequence shown here is derived from an EMBL/GenBank/DDBJ whole genome shotgun (WGS) entry which is preliminary data.</text>
</comment>
<dbReference type="InterPro" id="IPR042279">
    <property type="entry name" value="Pep_M60_3"/>
</dbReference>
<reference evidence="1" key="1">
    <citation type="submission" date="2021-12" db="EMBL/GenBank/DDBJ databases">
        <title>Novel species in genus Dyadobacter.</title>
        <authorList>
            <person name="Ma C."/>
        </authorList>
    </citation>
    <scope>NUCLEOTIDE SEQUENCE</scope>
    <source>
        <strain evidence="1">LJ419</strain>
    </source>
</reference>
<dbReference type="RefSeq" id="WP_234654523.1">
    <property type="nucleotide sequence ID" value="NZ_CP094997.1"/>
</dbReference>
<evidence type="ECO:0000313" key="1">
    <source>
        <dbReference type="EMBL" id="MCF0061314.1"/>
    </source>
</evidence>
<organism evidence="1 2">
    <name type="scientific">Dyadobacter chenwenxiniae</name>
    <dbReference type="NCBI Taxonomy" id="2906456"/>
    <lineage>
        <taxon>Bacteria</taxon>
        <taxon>Pseudomonadati</taxon>
        <taxon>Bacteroidota</taxon>
        <taxon>Cytophagia</taxon>
        <taxon>Cytophagales</taxon>
        <taxon>Spirosomataceae</taxon>
        <taxon>Dyadobacter</taxon>
    </lineage>
</organism>
<keyword evidence="2" id="KW-1185">Reference proteome</keyword>
<sequence>MVSLVAYPYSYNSMYSGILELFVWEGEYVAILSRQSDLDQVAVNKMLKAFDSAYLFYLDRTGKKPLTSEHVNQKLPIADVPFTCDNPYAAACGHIGAFGIELRHDTFDALYMGVITKDEVDQTVFYELGRNFWFYDEQYDGDPVARGFAIFMRFVAMEFLDVKGAVINGHSFEQFKSAIEGLAAMYIATDYLYWENLVAENRRVPNDFNLDQNDLFASFCFELHRRYPQFINNVWKETQLLKKALSTQDVIDNFFLASCNATRTNLTVTFENWRWKISDVALAQVSYYMAEE</sequence>
<dbReference type="EMBL" id="JAJTTC010000001">
    <property type="protein sequence ID" value="MCF0061314.1"/>
    <property type="molecule type" value="Genomic_DNA"/>
</dbReference>
<gene>
    <name evidence="1" type="ORF">LXM26_07400</name>
</gene>
<proteinExistence type="predicted"/>